<feature type="non-terminal residue" evidence="1">
    <location>
        <position position="65"/>
    </location>
</feature>
<evidence type="ECO:0000313" key="1">
    <source>
        <dbReference type="EMBL" id="GAJ11586.1"/>
    </source>
</evidence>
<gene>
    <name evidence="1" type="ORF">S12H4_45741</name>
</gene>
<comment type="caution">
    <text evidence="1">The sequence shown here is derived from an EMBL/GenBank/DDBJ whole genome shotgun (WGS) entry which is preliminary data.</text>
</comment>
<dbReference type="AlphaFoldDB" id="X1VCS7"/>
<accession>X1VCS7</accession>
<name>X1VCS7_9ZZZZ</name>
<protein>
    <submittedName>
        <fullName evidence="1">Uncharacterized protein</fullName>
    </submittedName>
</protein>
<organism evidence="1">
    <name type="scientific">marine sediment metagenome</name>
    <dbReference type="NCBI Taxonomy" id="412755"/>
    <lineage>
        <taxon>unclassified sequences</taxon>
        <taxon>metagenomes</taxon>
        <taxon>ecological metagenomes</taxon>
    </lineage>
</organism>
<proteinExistence type="predicted"/>
<sequence>MINIISNLNENATLKKLYSFNQVVAWFLHDAFKKIGIESRFINDYYLLSHNPPKSIHTLIISAAA</sequence>
<reference evidence="1" key="1">
    <citation type="journal article" date="2014" name="Front. Microbiol.">
        <title>High frequency of phylogenetically diverse reductive dehalogenase-homologous genes in deep subseafloor sedimentary metagenomes.</title>
        <authorList>
            <person name="Kawai M."/>
            <person name="Futagami T."/>
            <person name="Toyoda A."/>
            <person name="Takaki Y."/>
            <person name="Nishi S."/>
            <person name="Hori S."/>
            <person name="Arai W."/>
            <person name="Tsubouchi T."/>
            <person name="Morono Y."/>
            <person name="Uchiyama I."/>
            <person name="Ito T."/>
            <person name="Fujiyama A."/>
            <person name="Inagaki F."/>
            <person name="Takami H."/>
        </authorList>
    </citation>
    <scope>NUCLEOTIDE SEQUENCE</scope>
    <source>
        <strain evidence="1">Expedition CK06-06</strain>
    </source>
</reference>
<dbReference type="EMBL" id="BARW01028315">
    <property type="protein sequence ID" value="GAJ11586.1"/>
    <property type="molecule type" value="Genomic_DNA"/>
</dbReference>